<feature type="domain" description="MOSC" evidence="1">
    <location>
        <begin position="148"/>
        <end position="317"/>
    </location>
</feature>
<accession>A0A0D3K8Q8</accession>
<reference evidence="3" key="1">
    <citation type="journal article" date="2013" name="Nature">
        <title>Pan genome of the phytoplankton Emiliania underpins its global distribution.</title>
        <authorList>
            <person name="Read B.A."/>
            <person name="Kegel J."/>
            <person name="Klute M.J."/>
            <person name="Kuo A."/>
            <person name="Lefebvre S.C."/>
            <person name="Maumus F."/>
            <person name="Mayer C."/>
            <person name="Miller J."/>
            <person name="Monier A."/>
            <person name="Salamov A."/>
            <person name="Young J."/>
            <person name="Aguilar M."/>
            <person name="Claverie J.M."/>
            <person name="Frickenhaus S."/>
            <person name="Gonzalez K."/>
            <person name="Herman E.K."/>
            <person name="Lin Y.C."/>
            <person name="Napier J."/>
            <person name="Ogata H."/>
            <person name="Sarno A.F."/>
            <person name="Shmutz J."/>
            <person name="Schroeder D."/>
            <person name="de Vargas C."/>
            <person name="Verret F."/>
            <person name="von Dassow P."/>
            <person name="Valentin K."/>
            <person name="Van de Peer Y."/>
            <person name="Wheeler G."/>
            <person name="Dacks J.B."/>
            <person name="Delwiche C.F."/>
            <person name="Dyhrman S.T."/>
            <person name="Glockner G."/>
            <person name="John U."/>
            <person name="Richards T."/>
            <person name="Worden A.Z."/>
            <person name="Zhang X."/>
            <person name="Grigoriev I.V."/>
            <person name="Allen A.E."/>
            <person name="Bidle K."/>
            <person name="Borodovsky M."/>
            <person name="Bowler C."/>
            <person name="Brownlee C."/>
            <person name="Cock J.M."/>
            <person name="Elias M."/>
            <person name="Gladyshev V.N."/>
            <person name="Groth M."/>
            <person name="Guda C."/>
            <person name="Hadaegh A."/>
            <person name="Iglesias-Rodriguez M.D."/>
            <person name="Jenkins J."/>
            <person name="Jones B.M."/>
            <person name="Lawson T."/>
            <person name="Leese F."/>
            <person name="Lindquist E."/>
            <person name="Lobanov A."/>
            <person name="Lomsadze A."/>
            <person name="Malik S.B."/>
            <person name="Marsh M.E."/>
            <person name="Mackinder L."/>
            <person name="Mock T."/>
            <person name="Mueller-Roeber B."/>
            <person name="Pagarete A."/>
            <person name="Parker M."/>
            <person name="Probert I."/>
            <person name="Quesneville H."/>
            <person name="Raines C."/>
            <person name="Rensing S.A."/>
            <person name="Riano-Pachon D.M."/>
            <person name="Richier S."/>
            <person name="Rokitta S."/>
            <person name="Shiraiwa Y."/>
            <person name="Soanes D.M."/>
            <person name="van der Giezen M."/>
            <person name="Wahlund T.M."/>
            <person name="Williams B."/>
            <person name="Wilson W."/>
            <person name="Wolfe G."/>
            <person name="Wurch L.L."/>
        </authorList>
    </citation>
    <scope>NUCLEOTIDE SEQUENCE</scope>
</reference>
<dbReference type="Pfam" id="PF03476">
    <property type="entry name" value="MOSC_N"/>
    <property type="match status" value="1"/>
</dbReference>
<dbReference type="GO" id="GO:0030170">
    <property type="term" value="F:pyridoxal phosphate binding"/>
    <property type="evidence" value="ECO:0007669"/>
    <property type="project" value="InterPro"/>
</dbReference>
<dbReference type="RefSeq" id="XP_005784572.1">
    <property type="nucleotide sequence ID" value="XM_005784515.1"/>
</dbReference>
<dbReference type="HOGENOM" id="CLU_028286_0_1_1"/>
<sequence length="334" mass="36921">MLLDVPQEWFALALVAAPLLVTLCFVRRIANRPDHAQAVNLFVYPIKSCAEVAVQSATATPRGFEGDRLFQCTDKHGKYCTPRDDDKARLFKVSPRYEGESLVLRAANMPELRLARDAIAARVQCEVLCAPKPLTLLDAGDEAAAWLEAATQIPGVRLTGLPRDSDRVVVVNQDQGDAVPTSGAAPVSLADEAPFLLTSVESLADLNARLKARGKAAVDMQRFRPNIVVGGLLPWEEDTIKRLAIDGVEFHAWQRCGRCKMTTIDRQTLKHGPEPLATLSTFRERDHGQRNFGMHLVPAEGWAGAGRVSVGGRLEVLEYHEERRAEWLRLFRGQ</sequence>
<dbReference type="STRING" id="2903.R1D9J1"/>
<dbReference type="GO" id="GO:0030151">
    <property type="term" value="F:molybdenum ion binding"/>
    <property type="evidence" value="ECO:0007669"/>
    <property type="project" value="InterPro"/>
</dbReference>
<proteinExistence type="predicted"/>
<dbReference type="EnsemblProtists" id="EOD32143">
    <property type="protein sequence ID" value="EOD32143"/>
    <property type="gene ID" value="EMIHUDRAFT_202754"/>
</dbReference>
<dbReference type="InterPro" id="IPR011037">
    <property type="entry name" value="Pyrv_Knase-like_insert_dom_sf"/>
</dbReference>
<dbReference type="PaxDb" id="2903-EOD32143"/>
<dbReference type="InterPro" id="IPR005303">
    <property type="entry name" value="MOCOS_middle"/>
</dbReference>
<dbReference type="KEGG" id="ehx:EMIHUDRAFT_202754"/>
<dbReference type="Proteomes" id="UP000013827">
    <property type="component" value="Unassembled WGS sequence"/>
</dbReference>
<name>A0A0D3K8Q8_EMIH1</name>
<dbReference type="PROSITE" id="PS51340">
    <property type="entry name" value="MOSC"/>
    <property type="match status" value="1"/>
</dbReference>
<protein>
    <recommendedName>
        <fullName evidence="1">MOSC domain-containing protein</fullName>
    </recommendedName>
</protein>
<keyword evidence="3" id="KW-1185">Reference proteome</keyword>
<evidence type="ECO:0000259" key="1">
    <source>
        <dbReference type="PROSITE" id="PS51340"/>
    </source>
</evidence>
<dbReference type="PANTHER" id="PTHR14237">
    <property type="entry name" value="MOLYBDOPTERIN COFACTOR SULFURASE MOSC"/>
    <property type="match status" value="1"/>
</dbReference>
<dbReference type="GO" id="GO:0003824">
    <property type="term" value="F:catalytic activity"/>
    <property type="evidence" value="ECO:0007669"/>
    <property type="project" value="InterPro"/>
</dbReference>
<organism evidence="2 3">
    <name type="scientific">Emiliania huxleyi (strain CCMP1516)</name>
    <dbReference type="NCBI Taxonomy" id="280463"/>
    <lineage>
        <taxon>Eukaryota</taxon>
        <taxon>Haptista</taxon>
        <taxon>Haptophyta</taxon>
        <taxon>Prymnesiophyceae</taxon>
        <taxon>Isochrysidales</taxon>
        <taxon>Noelaerhabdaceae</taxon>
        <taxon>Emiliania</taxon>
    </lineage>
</organism>
<dbReference type="InterPro" id="IPR005302">
    <property type="entry name" value="MoCF_Sase_C"/>
</dbReference>
<dbReference type="OMA" id="CDEHEPY"/>
<reference evidence="2" key="2">
    <citation type="submission" date="2024-10" db="UniProtKB">
        <authorList>
            <consortium name="EnsemblProtists"/>
        </authorList>
    </citation>
    <scope>IDENTIFICATION</scope>
</reference>
<dbReference type="Pfam" id="PF03473">
    <property type="entry name" value="MOSC"/>
    <property type="match status" value="1"/>
</dbReference>
<evidence type="ECO:0000313" key="2">
    <source>
        <dbReference type="EnsemblProtists" id="EOD32143"/>
    </source>
</evidence>
<dbReference type="eggNOG" id="KOG2362">
    <property type="taxonomic scope" value="Eukaryota"/>
</dbReference>
<dbReference type="PANTHER" id="PTHR14237:SF19">
    <property type="entry name" value="MITOCHONDRIAL AMIDOXIME REDUCING COMPONENT 1"/>
    <property type="match status" value="1"/>
</dbReference>
<evidence type="ECO:0000313" key="3">
    <source>
        <dbReference type="Proteomes" id="UP000013827"/>
    </source>
</evidence>
<dbReference type="AlphaFoldDB" id="A0A0D3K8Q8"/>
<dbReference type="GeneID" id="17277415"/>
<dbReference type="SUPFAM" id="SSF50800">
    <property type="entry name" value="PK beta-barrel domain-like"/>
    <property type="match status" value="1"/>
</dbReference>
<dbReference type="SUPFAM" id="SSF141673">
    <property type="entry name" value="MOSC N-terminal domain-like"/>
    <property type="match status" value="1"/>
</dbReference>